<dbReference type="Proteomes" id="UP001327957">
    <property type="component" value="Unassembled WGS sequence"/>
</dbReference>
<feature type="region of interest" description="Disordered" evidence="1">
    <location>
        <begin position="139"/>
        <end position="213"/>
    </location>
</feature>
<keyword evidence="2" id="KW-0378">Hydrolase</keyword>
<evidence type="ECO:0000313" key="2">
    <source>
        <dbReference type="EMBL" id="KAK6221144.1"/>
    </source>
</evidence>
<accession>A0AAV9TH86</accession>
<keyword evidence="3" id="KW-1185">Reference proteome</keyword>
<organism evidence="2 3">
    <name type="scientific">Colletotrichum tabaci</name>
    <dbReference type="NCBI Taxonomy" id="1209068"/>
    <lineage>
        <taxon>Eukaryota</taxon>
        <taxon>Fungi</taxon>
        <taxon>Dikarya</taxon>
        <taxon>Ascomycota</taxon>
        <taxon>Pezizomycotina</taxon>
        <taxon>Sordariomycetes</taxon>
        <taxon>Hypocreomycetidae</taxon>
        <taxon>Glomerellales</taxon>
        <taxon>Glomerellaceae</taxon>
        <taxon>Colletotrichum</taxon>
        <taxon>Colletotrichum destructivum species complex</taxon>
    </lineage>
</organism>
<protein>
    <submittedName>
        <fullName evidence="2">Glycosyl hydrolase family 18</fullName>
    </submittedName>
</protein>
<dbReference type="GO" id="GO:0016787">
    <property type="term" value="F:hydrolase activity"/>
    <property type="evidence" value="ECO:0007669"/>
    <property type="project" value="UniProtKB-KW"/>
</dbReference>
<reference evidence="2 3" key="1">
    <citation type="submission" date="2023-04" db="EMBL/GenBank/DDBJ databases">
        <title>Colletotrichum tabacum stain YC1 causing leaf anthracnose on Nicotiana tabacum(L.) cv.</title>
        <authorList>
            <person name="Ji Z."/>
            <person name="Wang M."/>
            <person name="Zhang J."/>
            <person name="Wang N."/>
            <person name="Zhou Z."/>
        </authorList>
    </citation>
    <scope>NUCLEOTIDE SEQUENCE [LARGE SCALE GENOMIC DNA]</scope>
    <source>
        <strain evidence="2 3">YC1</strain>
    </source>
</reference>
<gene>
    <name evidence="2" type="ORF">QIS74_04873</name>
</gene>
<name>A0AAV9TH86_9PEZI</name>
<sequence length="308" mass="34163">MSDANCVRDSITTLLDLRQRRANLEEALAAWLFGGCPDHEQENLVAERSIGTSVDGCRTYDAWQRTMQKLETVLDIQFANMGNMRPNFGITANPGWPKALVNDPGFALLTDDPWYKQGSNKDDFIQYYKKEPDTQFTNSKVNQYSWGYTKPRGTSNNNNPPSDDDSDTDMPVPSDDEDDDPSFPGRRELDELNNGNRSPGDLVIREGNPTRRPTSEELFEGLGLLRCEDQYCQREMEGLGYASLPVVRETATSPARAEAVATASIIGSFQETTIEVHTSLSSALEIAAEVSDAVTSIITLACKYNPTI</sequence>
<comment type="caution">
    <text evidence="2">The sequence shown here is derived from an EMBL/GenBank/DDBJ whole genome shotgun (WGS) entry which is preliminary data.</text>
</comment>
<evidence type="ECO:0000313" key="3">
    <source>
        <dbReference type="Proteomes" id="UP001327957"/>
    </source>
</evidence>
<dbReference type="EMBL" id="JASAOK010000023">
    <property type="protein sequence ID" value="KAK6221144.1"/>
    <property type="molecule type" value="Genomic_DNA"/>
</dbReference>
<proteinExistence type="predicted"/>
<dbReference type="AlphaFoldDB" id="A0AAV9TH86"/>
<feature type="compositionally biased region" description="Acidic residues" evidence="1">
    <location>
        <begin position="162"/>
        <end position="181"/>
    </location>
</feature>
<evidence type="ECO:0000256" key="1">
    <source>
        <dbReference type="SAM" id="MobiDB-lite"/>
    </source>
</evidence>